<dbReference type="RefSeq" id="WP_323576064.1">
    <property type="nucleotide sequence ID" value="NZ_JAYGJQ010000001.1"/>
</dbReference>
<sequence>MINFLTYKSIKNRKFTSFLCVLSIALSVTLFLGIERIRNGARDGFTNTISKTDLIVGAKGGPLQLLLYTVFHIGGAVNNIKISTYNDIKANPQVEWTIPISLGDAYRGFRVVATDENFYEHYRFRGDRKVEISEGGRVPTDTFDVVIGSEVAKKYKHKVGDPIVISHGLSAESILSHDNTPFKIVGIISPTQTPIDTGVYITLQGMEAIHFGWETGMPSGEAINPDRFKKENIEVTQLTSFMVKLKSRIAVLRMRRNIDQYEAEPVMAIIPALSLQEMWETIGYVEQILFLVSLCVLLVGVMSILISLYTSINERRREMAILRSLGASARHIFLLLIYESSFLVLMGCILGVLSMYGLLYFVSPWLESNFSVYLPIEALSKTEWMYLGAIYVVGTLAGLIPAIKAYLNSLQDGLTIKL</sequence>
<evidence type="ECO:0000259" key="7">
    <source>
        <dbReference type="Pfam" id="PF02687"/>
    </source>
</evidence>
<dbReference type="InterPro" id="IPR051125">
    <property type="entry name" value="ABC-4/HrtB_transporter"/>
</dbReference>
<reference evidence="9 10" key="1">
    <citation type="submission" date="2023-11" db="EMBL/GenBank/DDBJ databases">
        <title>A Novel Polar Bacteriovorax (B. antarcticus) Isolated from the Biocrust in Antarctica.</title>
        <authorList>
            <person name="Mun W."/>
            <person name="Choi S.Y."/>
            <person name="Mitchell R.J."/>
        </authorList>
    </citation>
    <scope>NUCLEOTIDE SEQUENCE [LARGE SCALE GENOMIC DNA]</scope>
    <source>
        <strain evidence="9 10">PP10</strain>
    </source>
</reference>
<evidence type="ECO:0000256" key="5">
    <source>
        <dbReference type="ARBA" id="ARBA00023136"/>
    </source>
</evidence>
<protein>
    <submittedName>
        <fullName evidence="9">FtsX-like permease family protein</fullName>
    </submittedName>
</protein>
<feature type="transmembrane region" description="Helical" evidence="6">
    <location>
        <begin position="384"/>
        <end position="407"/>
    </location>
</feature>
<feature type="transmembrane region" description="Helical" evidence="6">
    <location>
        <begin position="288"/>
        <end position="312"/>
    </location>
</feature>
<keyword evidence="10" id="KW-1185">Reference proteome</keyword>
<dbReference type="Pfam" id="PF12704">
    <property type="entry name" value="MacB_PCD"/>
    <property type="match status" value="1"/>
</dbReference>
<evidence type="ECO:0000256" key="1">
    <source>
        <dbReference type="ARBA" id="ARBA00004651"/>
    </source>
</evidence>
<feature type="transmembrane region" description="Helical" evidence="6">
    <location>
        <begin position="333"/>
        <end position="362"/>
    </location>
</feature>
<evidence type="ECO:0000313" key="9">
    <source>
        <dbReference type="EMBL" id="MEA9356369.1"/>
    </source>
</evidence>
<dbReference type="EMBL" id="JAYGJQ010000001">
    <property type="protein sequence ID" value="MEA9356369.1"/>
    <property type="molecule type" value="Genomic_DNA"/>
</dbReference>
<evidence type="ECO:0000256" key="2">
    <source>
        <dbReference type="ARBA" id="ARBA00022475"/>
    </source>
</evidence>
<gene>
    <name evidence="9" type="ORF">SHI21_09155</name>
</gene>
<comment type="caution">
    <text evidence="9">The sequence shown here is derived from an EMBL/GenBank/DDBJ whole genome shotgun (WGS) entry which is preliminary data.</text>
</comment>
<evidence type="ECO:0000259" key="8">
    <source>
        <dbReference type="Pfam" id="PF12704"/>
    </source>
</evidence>
<organism evidence="9 10">
    <name type="scientific">Bacteriovorax antarcticus</name>
    <dbReference type="NCBI Taxonomy" id="3088717"/>
    <lineage>
        <taxon>Bacteria</taxon>
        <taxon>Pseudomonadati</taxon>
        <taxon>Bdellovibrionota</taxon>
        <taxon>Bacteriovoracia</taxon>
        <taxon>Bacteriovoracales</taxon>
        <taxon>Bacteriovoracaceae</taxon>
        <taxon>Bacteriovorax</taxon>
    </lineage>
</organism>
<name>A0ABU5VVI6_9BACT</name>
<proteinExistence type="predicted"/>
<evidence type="ECO:0000313" key="10">
    <source>
        <dbReference type="Proteomes" id="UP001302274"/>
    </source>
</evidence>
<evidence type="ECO:0000256" key="4">
    <source>
        <dbReference type="ARBA" id="ARBA00022989"/>
    </source>
</evidence>
<comment type="subcellular location">
    <subcellularLocation>
        <location evidence="1">Cell membrane</location>
        <topology evidence="1">Multi-pass membrane protein</topology>
    </subcellularLocation>
</comment>
<dbReference type="InterPro" id="IPR003838">
    <property type="entry name" value="ABC3_permease_C"/>
</dbReference>
<dbReference type="InterPro" id="IPR025857">
    <property type="entry name" value="MacB_PCD"/>
</dbReference>
<dbReference type="PANTHER" id="PTHR43738:SF2">
    <property type="entry name" value="ABC TRANSPORTER PERMEASE"/>
    <property type="match status" value="1"/>
</dbReference>
<keyword evidence="5 6" id="KW-0472">Membrane</keyword>
<keyword evidence="3 6" id="KW-0812">Transmembrane</keyword>
<feature type="domain" description="ABC3 transporter permease C-terminal" evidence="7">
    <location>
        <begin position="291"/>
        <end position="405"/>
    </location>
</feature>
<feature type="domain" description="MacB-like periplasmic core" evidence="8">
    <location>
        <begin position="17"/>
        <end position="259"/>
    </location>
</feature>
<accession>A0ABU5VVI6</accession>
<keyword evidence="2" id="KW-1003">Cell membrane</keyword>
<evidence type="ECO:0000256" key="3">
    <source>
        <dbReference type="ARBA" id="ARBA00022692"/>
    </source>
</evidence>
<dbReference type="Proteomes" id="UP001302274">
    <property type="component" value="Unassembled WGS sequence"/>
</dbReference>
<keyword evidence="4 6" id="KW-1133">Transmembrane helix</keyword>
<dbReference type="Pfam" id="PF02687">
    <property type="entry name" value="FtsX"/>
    <property type="match status" value="1"/>
</dbReference>
<evidence type="ECO:0000256" key="6">
    <source>
        <dbReference type="SAM" id="Phobius"/>
    </source>
</evidence>
<dbReference type="PANTHER" id="PTHR43738">
    <property type="entry name" value="ABC TRANSPORTER, MEMBRANE PROTEIN"/>
    <property type="match status" value="1"/>
</dbReference>